<dbReference type="InterPro" id="IPR003593">
    <property type="entry name" value="AAA+_ATPase"/>
</dbReference>
<dbReference type="OrthoDB" id="9802264at2"/>
<gene>
    <name evidence="10" type="ORF">B9T62_12055</name>
</gene>
<feature type="transmembrane region" description="Helical" evidence="7">
    <location>
        <begin position="241"/>
        <end position="259"/>
    </location>
</feature>
<dbReference type="KEGG" id="pdh:B9T62_12055"/>
<evidence type="ECO:0000313" key="11">
    <source>
        <dbReference type="Proteomes" id="UP000249890"/>
    </source>
</evidence>
<evidence type="ECO:0000256" key="4">
    <source>
        <dbReference type="ARBA" id="ARBA00022840"/>
    </source>
</evidence>
<dbReference type="Pfam" id="PF00664">
    <property type="entry name" value="ABC_membrane"/>
    <property type="match status" value="1"/>
</dbReference>
<dbReference type="Gene3D" id="1.20.1560.10">
    <property type="entry name" value="ABC transporter type 1, transmembrane domain"/>
    <property type="match status" value="1"/>
</dbReference>
<dbReference type="GO" id="GO:0005524">
    <property type="term" value="F:ATP binding"/>
    <property type="evidence" value="ECO:0007669"/>
    <property type="project" value="UniProtKB-KW"/>
</dbReference>
<dbReference type="GO" id="GO:0015421">
    <property type="term" value="F:ABC-type oligopeptide transporter activity"/>
    <property type="evidence" value="ECO:0007669"/>
    <property type="project" value="TreeGrafter"/>
</dbReference>
<evidence type="ECO:0000259" key="8">
    <source>
        <dbReference type="PROSITE" id="PS50893"/>
    </source>
</evidence>
<dbReference type="GO" id="GO:0016887">
    <property type="term" value="F:ATP hydrolysis activity"/>
    <property type="evidence" value="ECO:0007669"/>
    <property type="project" value="InterPro"/>
</dbReference>
<dbReference type="Pfam" id="PF00005">
    <property type="entry name" value="ABC_tran"/>
    <property type="match status" value="1"/>
</dbReference>
<evidence type="ECO:0000256" key="5">
    <source>
        <dbReference type="ARBA" id="ARBA00022989"/>
    </source>
</evidence>
<evidence type="ECO:0000256" key="6">
    <source>
        <dbReference type="ARBA" id="ARBA00023136"/>
    </source>
</evidence>
<organism evidence="10 11">
    <name type="scientific">Paenibacillus donghaensis</name>
    <dbReference type="NCBI Taxonomy" id="414771"/>
    <lineage>
        <taxon>Bacteria</taxon>
        <taxon>Bacillati</taxon>
        <taxon>Bacillota</taxon>
        <taxon>Bacilli</taxon>
        <taxon>Bacillales</taxon>
        <taxon>Paenibacillaceae</taxon>
        <taxon>Paenibacillus</taxon>
    </lineage>
</organism>
<keyword evidence="2 7" id="KW-0812">Transmembrane</keyword>
<keyword evidence="5 7" id="KW-1133">Transmembrane helix</keyword>
<dbReference type="AlphaFoldDB" id="A0A2Z2K8A6"/>
<dbReference type="EMBL" id="CP021780">
    <property type="protein sequence ID" value="ASA21447.1"/>
    <property type="molecule type" value="Genomic_DNA"/>
</dbReference>
<feature type="transmembrane region" description="Helical" evidence="7">
    <location>
        <begin position="127"/>
        <end position="147"/>
    </location>
</feature>
<evidence type="ECO:0000259" key="9">
    <source>
        <dbReference type="PROSITE" id="PS50929"/>
    </source>
</evidence>
<dbReference type="SUPFAM" id="SSF52540">
    <property type="entry name" value="P-loop containing nucleoside triphosphate hydrolases"/>
    <property type="match status" value="1"/>
</dbReference>
<feature type="transmembrane region" description="Helical" evidence="7">
    <location>
        <begin position="265"/>
        <end position="286"/>
    </location>
</feature>
<dbReference type="CDD" id="cd07346">
    <property type="entry name" value="ABC_6TM_exporters"/>
    <property type="match status" value="1"/>
</dbReference>
<dbReference type="SUPFAM" id="SSF90123">
    <property type="entry name" value="ABC transporter transmembrane region"/>
    <property type="match status" value="1"/>
</dbReference>
<dbReference type="Gene3D" id="3.40.50.300">
    <property type="entry name" value="P-loop containing nucleotide triphosphate hydrolases"/>
    <property type="match status" value="1"/>
</dbReference>
<evidence type="ECO:0000256" key="2">
    <source>
        <dbReference type="ARBA" id="ARBA00022692"/>
    </source>
</evidence>
<keyword evidence="6 7" id="KW-0472">Membrane</keyword>
<dbReference type="PANTHER" id="PTHR43394">
    <property type="entry name" value="ATP-DEPENDENT PERMEASE MDL1, MITOCHONDRIAL"/>
    <property type="match status" value="1"/>
</dbReference>
<comment type="subcellular location">
    <subcellularLocation>
        <location evidence="1">Cell membrane</location>
        <topology evidence="1">Multi-pass membrane protein</topology>
    </subcellularLocation>
</comment>
<protein>
    <submittedName>
        <fullName evidence="10">ABC transporter permease</fullName>
    </submittedName>
</protein>
<dbReference type="InterPro" id="IPR003439">
    <property type="entry name" value="ABC_transporter-like_ATP-bd"/>
</dbReference>
<dbReference type="InterPro" id="IPR027417">
    <property type="entry name" value="P-loop_NTPase"/>
</dbReference>
<evidence type="ECO:0000256" key="7">
    <source>
        <dbReference type="SAM" id="Phobius"/>
    </source>
</evidence>
<evidence type="ECO:0000256" key="1">
    <source>
        <dbReference type="ARBA" id="ARBA00004651"/>
    </source>
</evidence>
<dbReference type="InterPro" id="IPR017871">
    <property type="entry name" value="ABC_transporter-like_CS"/>
</dbReference>
<dbReference type="RefSeq" id="WP_087915457.1">
    <property type="nucleotide sequence ID" value="NZ_CP021780.1"/>
</dbReference>
<evidence type="ECO:0000313" key="10">
    <source>
        <dbReference type="EMBL" id="ASA21447.1"/>
    </source>
</evidence>
<accession>A0A2Z2K8A6</accession>
<dbReference type="GO" id="GO:0005886">
    <property type="term" value="C:plasma membrane"/>
    <property type="evidence" value="ECO:0007669"/>
    <property type="project" value="UniProtKB-SubCell"/>
</dbReference>
<dbReference type="Proteomes" id="UP000249890">
    <property type="component" value="Chromosome"/>
</dbReference>
<dbReference type="SMART" id="SM00382">
    <property type="entry name" value="AAA"/>
    <property type="match status" value="1"/>
</dbReference>
<evidence type="ECO:0000256" key="3">
    <source>
        <dbReference type="ARBA" id="ARBA00022741"/>
    </source>
</evidence>
<reference evidence="10 11" key="1">
    <citation type="submission" date="2017-06" db="EMBL/GenBank/DDBJ databases">
        <title>Complete genome sequence of Paenibacillus donghaensis KCTC 13049T isolated from East Sea sediment, South Korea.</title>
        <authorList>
            <person name="Jung B.K."/>
            <person name="Hong S.-J."/>
            <person name="Shin J.-H."/>
        </authorList>
    </citation>
    <scope>NUCLEOTIDE SEQUENCE [LARGE SCALE GENOMIC DNA]</scope>
    <source>
        <strain evidence="10 11">KCTC 13049</strain>
    </source>
</reference>
<feature type="domain" description="ABC transmembrane type-1" evidence="9">
    <location>
        <begin position="14"/>
        <end position="294"/>
    </location>
</feature>
<keyword evidence="11" id="KW-1185">Reference proteome</keyword>
<dbReference type="PROSITE" id="PS00211">
    <property type="entry name" value="ABC_TRANSPORTER_1"/>
    <property type="match status" value="1"/>
</dbReference>
<feature type="transmembrane region" description="Helical" evidence="7">
    <location>
        <begin position="51"/>
        <end position="72"/>
    </location>
</feature>
<feature type="transmembrane region" description="Helical" evidence="7">
    <location>
        <begin position="12"/>
        <end position="31"/>
    </location>
</feature>
<proteinExistence type="predicted"/>
<keyword evidence="3" id="KW-0547">Nucleotide-binding</keyword>
<dbReference type="PROSITE" id="PS50929">
    <property type="entry name" value="ABC_TM1F"/>
    <property type="match status" value="1"/>
</dbReference>
<dbReference type="InterPro" id="IPR011527">
    <property type="entry name" value="ABC1_TM_dom"/>
</dbReference>
<sequence>MKASLRQHKLLLMITLFFSIITAAAGVLIALVLQKVIDAALQGDRGLFREILVISVVYLLLLGVMGLIYNLCSKALIRNLTLSLRERVFRGIFSRKAEAFAASNTADYLSALTNDIKQLEDQYIQPLLQVMQNVVVFAASVLVLLYISPLVTAILAGCMVLIFIIPSLFGTALQTKQSAVSAQMSIFTIRLKDLLSGFEVIKSYAMGTYAGHKFQTENRQAADTRFAADRLFALNESVSQTLAILTQFAVVFVAAYLIITGNLSAGSLVALVQLSGGFVGPVLVIMENLPKIKGVRPVVERIDALSAQHHDTPAEQLDPQFNVALSANHLQFGYTPGQPVLKDVSLTLDKGKKYALAGPSGCGKSTLVKLLTGYYDRYEGTVELDGTNLKQLDTSRLQELVSTIHQNVYMFDSDIHFNICLHEEFSAEQLEEVLHTSGIHKFLEQTNGLQSPVGENGSQLSGGQRQRIAVARALIRNKPILILDEGTSAIDMQTAYEIEGRLLALEDLTLITITHNMNELMLGRYDEIIYMEEGRIAERGSLHELLAYGGRFHDFYTQKEAVTPSNEQQQPLLQEIDAV</sequence>
<dbReference type="PANTHER" id="PTHR43394:SF1">
    <property type="entry name" value="ATP-BINDING CASSETTE SUB-FAMILY B MEMBER 10, MITOCHONDRIAL"/>
    <property type="match status" value="1"/>
</dbReference>
<name>A0A2Z2K8A6_9BACL</name>
<dbReference type="PROSITE" id="PS50893">
    <property type="entry name" value="ABC_TRANSPORTER_2"/>
    <property type="match status" value="1"/>
</dbReference>
<dbReference type="InterPro" id="IPR039421">
    <property type="entry name" value="Type_1_exporter"/>
</dbReference>
<keyword evidence="4" id="KW-0067">ATP-binding</keyword>
<dbReference type="InterPro" id="IPR036640">
    <property type="entry name" value="ABC1_TM_sf"/>
</dbReference>
<feature type="domain" description="ABC transporter" evidence="8">
    <location>
        <begin position="325"/>
        <end position="558"/>
    </location>
</feature>